<accession>A0ABX8XG73</accession>
<reference evidence="1 2" key="1">
    <citation type="submission" date="2021-08" db="EMBL/GenBank/DDBJ databases">
        <title>Shewanella putrefaciens YZ-J, complete genome.</title>
        <authorList>
            <person name="Yi Z."/>
        </authorList>
    </citation>
    <scope>NUCLEOTIDE SEQUENCE [LARGE SCALE GENOMIC DNA]</scope>
    <source>
        <strain evidence="1 2">YZ-J</strain>
    </source>
</reference>
<dbReference type="RefSeq" id="WP_011789736.1">
    <property type="nucleotide sequence ID" value="NZ_BMPK01000002.1"/>
</dbReference>
<proteinExistence type="predicted"/>
<dbReference type="EMBL" id="CP080635">
    <property type="protein sequence ID" value="QYX74240.1"/>
    <property type="molecule type" value="Genomic_DNA"/>
</dbReference>
<dbReference type="GeneID" id="67443089"/>
<sequence>MFLQYLNEPMVLDAEQASVLTLTLPSDISDFIVLQAMSAPLLELIVLDSRPKIAIRFQPLLELTVNPALSPNSQFGKTIPRTVGQGIRMYSRIGIAPKCCTDELRSGVSFKLDSSHGLNFALQTVSKFELIPLETDLRALYEPQVLQMAKALLARQYDYTISSEALAVHMAEIEQVRAELHAFLRGDFGICHPSLAQEAAKLEPLLLKKCQWMFRIYTHMFERPNYGRASNDVENIDKSLRKLECYELLASPELVEMVKRLTEDEM</sequence>
<keyword evidence="2" id="KW-1185">Reference proteome</keyword>
<name>A0ABX8XG73_SHEPU</name>
<gene>
    <name evidence="1" type="ORF">K3G22_07475</name>
</gene>
<evidence type="ECO:0000313" key="2">
    <source>
        <dbReference type="Proteomes" id="UP000827084"/>
    </source>
</evidence>
<dbReference type="Proteomes" id="UP000827084">
    <property type="component" value="Chromosome"/>
</dbReference>
<evidence type="ECO:0000313" key="1">
    <source>
        <dbReference type="EMBL" id="QYX74240.1"/>
    </source>
</evidence>
<organism evidence="1 2">
    <name type="scientific">Shewanella putrefaciens</name>
    <name type="common">Pseudomonas putrefaciens</name>
    <dbReference type="NCBI Taxonomy" id="24"/>
    <lineage>
        <taxon>Bacteria</taxon>
        <taxon>Pseudomonadati</taxon>
        <taxon>Pseudomonadota</taxon>
        <taxon>Gammaproteobacteria</taxon>
        <taxon>Alteromonadales</taxon>
        <taxon>Shewanellaceae</taxon>
        <taxon>Shewanella</taxon>
    </lineage>
</organism>
<protein>
    <submittedName>
        <fullName evidence="1">Uncharacterized protein</fullName>
    </submittedName>
</protein>